<accession>A0A511T9K5</accession>
<evidence type="ECO:0000313" key="4">
    <source>
        <dbReference type="Proteomes" id="UP000321514"/>
    </source>
</evidence>
<dbReference type="EMBL" id="BJXR01000040">
    <property type="protein sequence ID" value="GEN10861.1"/>
    <property type="molecule type" value="Genomic_DNA"/>
</dbReference>
<keyword evidence="3" id="KW-1185">Reference proteome</keyword>
<sequence>MKRLKNHYACWGLFHDWDEARADFQRRAVLEIRAGKPSVLAPLPPEMLAEQPEALVVMMNPGSSAPKPGFGSREHEFQLVPTKPDAVQYRIMRVMEAVGLTHVRVVNLSDVRAARSADLFALISNGATHADLGCVFAEANAAIGTDVLGAPLVICAWGLDKRLASLAFEAQAWVDAQGVATAGCRSDEETGFPAWRYPKPVRNWELARAWLESVTEQLLALYASTSNPAQS</sequence>
<dbReference type="RefSeq" id="WP_074958148.1">
    <property type="nucleotide sequence ID" value="NZ_BJXR01000040.1"/>
</dbReference>
<evidence type="ECO:0008006" key="5">
    <source>
        <dbReference type="Google" id="ProtNLM"/>
    </source>
</evidence>
<dbReference type="AlphaFoldDB" id="A0A511T9K5"/>
<comment type="caution">
    <text evidence="1">The sequence shown here is derived from an EMBL/GenBank/DDBJ whole genome shotgun (WGS) entry which is preliminary data.</text>
</comment>
<reference evidence="1 4" key="2">
    <citation type="submission" date="2019-07" db="EMBL/GenBank/DDBJ databases">
        <title>Whole genome shotgun sequence of Myxococcus fulvus NBRC 100333.</title>
        <authorList>
            <person name="Hosoyama A."/>
            <person name="Uohara A."/>
            <person name="Ohji S."/>
            <person name="Ichikawa N."/>
        </authorList>
    </citation>
    <scope>NUCLEOTIDE SEQUENCE [LARGE SCALE GENOMIC DNA]</scope>
    <source>
        <strain evidence="1 4">NBRC 100333</strain>
    </source>
</reference>
<dbReference type="Proteomes" id="UP000183760">
    <property type="component" value="Unassembled WGS sequence"/>
</dbReference>
<dbReference type="EMBL" id="FOIB01000012">
    <property type="protein sequence ID" value="SEU37409.1"/>
    <property type="molecule type" value="Genomic_DNA"/>
</dbReference>
<reference evidence="2 3" key="1">
    <citation type="submission" date="2016-10" db="EMBL/GenBank/DDBJ databases">
        <authorList>
            <person name="Varghese N."/>
            <person name="Submissions S."/>
        </authorList>
    </citation>
    <scope>NUCLEOTIDE SEQUENCE [LARGE SCALE GENOMIC DNA]</scope>
    <source>
        <strain evidence="2 3">DSM 16525</strain>
    </source>
</reference>
<evidence type="ECO:0000313" key="2">
    <source>
        <dbReference type="EMBL" id="SEU37409.1"/>
    </source>
</evidence>
<dbReference type="OrthoDB" id="8478178at2"/>
<name>A0A511T9K5_MYXFU</name>
<evidence type="ECO:0000313" key="3">
    <source>
        <dbReference type="Proteomes" id="UP000183760"/>
    </source>
</evidence>
<gene>
    <name evidence="1" type="ORF">MFU01_58980</name>
    <name evidence="2" type="ORF">SAMN05443572_11290</name>
</gene>
<protein>
    <recommendedName>
        <fullName evidence="5">DUF1643 domain-containing protein</fullName>
    </recommendedName>
</protein>
<organism evidence="1 4">
    <name type="scientific">Myxococcus fulvus</name>
    <dbReference type="NCBI Taxonomy" id="33"/>
    <lineage>
        <taxon>Bacteria</taxon>
        <taxon>Pseudomonadati</taxon>
        <taxon>Myxococcota</taxon>
        <taxon>Myxococcia</taxon>
        <taxon>Myxococcales</taxon>
        <taxon>Cystobacterineae</taxon>
        <taxon>Myxococcaceae</taxon>
        <taxon>Myxococcus</taxon>
    </lineage>
</organism>
<proteinExistence type="predicted"/>
<evidence type="ECO:0000313" key="1">
    <source>
        <dbReference type="EMBL" id="GEN10861.1"/>
    </source>
</evidence>
<dbReference type="Proteomes" id="UP000321514">
    <property type="component" value="Unassembled WGS sequence"/>
</dbReference>